<protein>
    <recommendedName>
        <fullName evidence="1">PKD domain-containing protein</fullName>
    </recommendedName>
</protein>
<evidence type="ECO:0000313" key="2">
    <source>
        <dbReference type="EMBL" id="GAA4005537.1"/>
    </source>
</evidence>
<dbReference type="InterPro" id="IPR013783">
    <property type="entry name" value="Ig-like_fold"/>
</dbReference>
<evidence type="ECO:0000313" key="3">
    <source>
        <dbReference type="Proteomes" id="UP001500567"/>
    </source>
</evidence>
<keyword evidence="3" id="KW-1185">Reference proteome</keyword>
<dbReference type="SUPFAM" id="SSF49299">
    <property type="entry name" value="PKD domain"/>
    <property type="match status" value="1"/>
</dbReference>
<dbReference type="InterPro" id="IPR022409">
    <property type="entry name" value="PKD/Chitinase_dom"/>
</dbReference>
<dbReference type="RefSeq" id="WP_345072294.1">
    <property type="nucleotide sequence ID" value="NZ_BAABDJ010000013.1"/>
</dbReference>
<organism evidence="2 3">
    <name type="scientific">Hymenobacter fastidiosus</name>
    <dbReference type="NCBI Taxonomy" id="486264"/>
    <lineage>
        <taxon>Bacteria</taxon>
        <taxon>Pseudomonadati</taxon>
        <taxon>Bacteroidota</taxon>
        <taxon>Cytophagia</taxon>
        <taxon>Cytophagales</taxon>
        <taxon>Hymenobacteraceae</taxon>
        <taxon>Hymenobacter</taxon>
    </lineage>
</organism>
<gene>
    <name evidence="2" type="ORF">GCM10022408_16640</name>
</gene>
<dbReference type="InterPro" id="IPR000601">
    <property type="entry name" value="PKD_dom"/>
</dbReference>
<dbReference type="EMBL" id="BAABDJ010000013">
    <property type="protein sequence ID" value="GAA4005537.1"/>
    <property type="molecule type" value="Genomic_DNA"/>
</dbReference>
<comment type="caution">
    <text evidence="2">The sequence shown here is derived from an EMBL/GenBank/DDBJ whole genome shotgun (WGS) entry which is preliminary data.</text>
</comment>
<evidence type="ECO:0000259" key="1">
    <source>
        <dbReference type="PROSITE" id="PS50093"/>
    </source>
</evidence>
<reference evidence="3" key="1">
    <citation type="journal article" date="2019" name="Int. J. Syst. Evol. Microbiol.">
        <title>The Global Catalogue of Microorganisms (GCM) 10K type strain sequencing project: providing services to taxonomists for standard genome sequencing and annotation.</title>
        <authorList>
            <consortium name="The Broad Institute Genomics Platform"/>
            <consortium name="The Broad Institute Genome Sequencing Center for Infectious Disease"/>
            <person name="Wu L."/>
            <person name="Ma J."/>
        </authorList>
    </citation>
    <scope>NUCLEOTIDE SEQUENCE [LARGE SCALE GENOMIC DNA]</scope>
    <source>
        <strain evidence="3">JCM 17224</strain>
    </source>
</reference>
<dbReference type="Proteomes" id="UP001500567">
    <property type="component" value="Unassembled WGS sequence"/>
</dbReference>
<name>A0ABP7S246_9BACT</name>
<proteinExistence type="predicted"/>
<accession>A0ABP7S246</accession>
<feature type="domain" description="PKD" evidence="1">
    <location>
        <begin position="31"/>
        <end position="102"/>
    </location>
</feature>
<dbReference type="InterPro" id="IPR035986">
    <property type="entry name" value="PKD_dom_sf"/>
</dbReference>
<dbReference type="SMART" id="SM00089">
    <property type="entry name" value="PKD"/>
    <property type="match status" value="1"/>
</dbReference>
<dbReference type="PROSITE" id="PS50093">
    <property type="entry name" value="PKD"/>
    <property type="match status" value="1"/>
</dbReference>
<dbReference type="Gene3D" id="2.60.40.10">
    <property type="entry name" value="Immunoglobulins"/>
    <property type="match status" value="1"/>
</dbReference>
<dbReference type="CDD" id="cd00146">
    <property type="entry name" value="PKD"/>
    <property type="match status" value="1"/>
</dbReference>
<sequence>MQEGFRDYACTTPHYSQTEDYAVTIVANIQAPAANFTADQTLTCSGRVQFTDQTQNAPTSWLWNFGDNTTNTQRNPLHQYAAAGTYTVTLTATNPVGSNTRTRAGYISYDSQVPVAATCTPATTAYCCGYGIMQFTLGTLASASTDGAAGYEDFTCTRRLSTPAGSRLSWAVQTGGTNVHDVRGYLDLNDDGQFTASELLFSDPRACGQLSFEPAHDGGEVNHG</sequence>
<dbReference type="Pfam" id="PF18911">
    <property type="entry name" value="PKD_4"/>
    <property type="match status" value="1"/>
</dbReference>